<evidence type="ECO:0000256" key="1">
    <source>
        <dbReference type="ARBA" id="ARBA00001933"/>
    </source>
</evidence>
<dbReference type="PANTHER" id="PTHR11601">
    <property type="entry name" value="CYSTEINE DESULFURYLASE FAMILY MEMBER"/>
    <property type="match status" value="1"/>
</dbReference>
<evidence type="ECO:0000256" key="7">
    <source>
        <dbReference type="ARBA" id="ARBA00022898"/>
    </source>
</evidence>
<dbReference type="Gene3D" id="1.10.260.50">
    <property type="match status" value="1"/>
</dbReference>
<evidence type="ECO:0000259" key="11">
    <source>
        <dbReference type="Pfam" id="PF00266"/>
    </source>
</evidence>
<reference evidence="12 13" key="2">
    <citation type="submission" date="2020-08" db="EMBL/GenBank/DDBJ databases">
        <title>Stappia taiwanensis sp. nov., isolated from a coastal thermal spring.</title>
        <authorList>
            <person name="Kampfer P."/>
        </authorList>
    </citation>
    <scope>NUCLEOTIDE SEQUENCE [LARGE SCALE GENOMIC DNA]</scope>
    <source>
        <strain evidence="12 13">DSM 23284</strain>
    </source>
</reference>
<evidence type="ECO:0000256" key="9">
    <source>
        <dbReference type="ARBA" id="ARBA00023014"/>
    </source>
</evidence>
<evidence type="ECO:0000256" key="2">
    <source>
        <dbReference type="ARBA" id="ARBA00003120"/>
    </source>
</evidence>
<feature type="domain" description="Aminotransferase class V" evidence="11">
    <location>
        <begin position="7"/>
        <end position="372"/>
    </location>
</feature>
<sequence>MAAKTAIYLDYNASAPMRACVVDAVRGLLAEPGNASSVHGPGRAARARIESARAAVGRLAGIPAQHVTFTSGATEANVTALSPDWKVSGVERWFTRLLVGATEHPSVTSGGRFPAEAVETIPVDASGLVDVDALARRVAYLQEDGELPLVSVMAANNETGVLQPLERIGEALAGSDCLLHVDAVQAAGRIPLDMTAWGAASMALSAHKIGGPQGAGALVLRDEQTGPRPLLRGGGQEGWRRAGTENTLAIAGFGVAAHAALGELGACDEITRLRDGLEQGLCHIWNDTIRFGTDAQRLPNTCCFAVPGVAAETALIALDMEGIAVSSGSACSSGKVSASPVLLAMGVPRDLARCAIRISLGPETTAAEIETFLAAWQRISRRIREASAGRAA</sequence>
<dbReference type="GO" id="GO:0031071">
    <property type="term" value="F:cysteine desulfurase activity"/>
    <property type="evidence" value="ECO:0007669"/>
    <property type="project" value="UniProtKB-EC"/>
</dbReference>
<dbReference type="PANTHER" id="PTHR11601:SF34">
    <property type="entry name" value="CYSTEINE DESULFURASE"/>
    <property type="match status" value="1"/>
</dbReference>
<dbReference type="Proteomes" id="UP000559404">
    <property type="component" value="Unassembled WGS sequence"/>
</dbReference>
<keyword evidence="7" id="KW-0663">Pyridoxal phosphate</keyword>
<keyword evidence="13" id="KW-1185">Reference proteome</keyword>
<evidence type="ECO:0000256" key="5">
    <source>
        <dbReference type="ARBA" id="ARBA00022679"/>
    </source>
</evidence>
<dbReference type="EMBL" id="JACEON010000017">
    <property type="protein sequence ID" value="MBA4613290.1"/>
    <property type="molecule type" value="Genomic_DNA"/>
</dbReference>
<dbReference type="InterPro" id="IPR016454">
    <property type="entry name" value="Cysteine_dSase"/>
</dbReference>
<evidence type="ECO:0000256" key="4">
    <source>
        <dbReference type="ARBA" id="ARBA00013558"/>
    </source>
</evidence>
<dbReference type="InterPro" id="IPR015422">
    <property type="entry name" value="PyrdxlP-dep_Trfase_small"/>
</dbReference>
<dbReference type="InterPro" id="IPR015421">
    <property type="entry name" value="PyrdxlP-dep_Trfase_major"/>
</dbReference>
<dbReference type="SUPFAM" id="SSF53383">
    <property type="entry name" value="PLP-dependent transferases"/>
    <property type="match status" value="1"/>
</dbReference>
<dbReference type="InterPro" id="IPR015424">
    <property type="entry name" value="PyrdxlP-dep_Trfase"/>
</dbReference>
<comment type="cofactor">
    <cofactor evidence="1">
        <name>pyridoxal 5'-phosphate</name>
        <dbReference type="ChEBI" id="CHEBI:597326"/>
    </cofactor>
</comment>
<evidence type="ECO:0000313" key="12">
    <source>
        <dbReference type="EMBL" id="MBA4613290.1"/>
    </source>
</evidence>
<proteinExistence type="inferred from homology"/>
<evidence type="ECO:0000256" key="6">
    <source>
        <dbReference type="ARBA" id="ARBA00022723"/>
    </source>
</evidence>
<comment type="caution">
    <text evidence="12">The sequence shown here is derived from an EMBL/GenBank/DDBJ whole genome shotgun (WGS) entry which is preliminary data.</text>
</comment>
<dbReference type="Gene3D" id="3.90.1150.10">
    <property type="entry name" value="Aspartate Aminotransferase, domain 1"/>
    <property type="match status" value="1"/>
</dbReference>
<evidence type="ECO:0000256" key="10">
    <source>
        <dbReference type="ARBA" id="ARBA00050776"/>
    </source>
</evidence>
<keyword evidence="6" id="KW-0479">Metal-binding</keyword>
<dbReference type="AlphaFoldDB" id="A0A838Y324"/>
<evidence type="ECO:0000313" key="13">
    <source>
        <dbReference type="Proteomes" id="UP000559404"/>
    </source>
</evidence>
<dbReference type="Gene3D" id="3.40.640.10">
    <property type="entry name" value="Type I PLP-dependent aspartate aminotransferase-like (Major domain)"/>
    <property type="match status" value="1"/>
</dbReference>
<comment type="function">
    <text evidence="2">Catalyzes the removal of elemental sulfur atoms from cysteine to produce alanine. Seems to participate in the biosynthesis of the nitrogenase metalloclusters by providing the inorganic sulfur required for the Fe-S core formation.</text>
</comment>
<protein>
    <recommendedName>
        <fullName evidence="4">Cysteine desulfurase</fullName>
    </recommendedName>
</protein>
<evidence type="ECO:0000256" key="8">
    <source>
        <dbReference type="ARBA" id="ARBA00023004"/>
    </source>
</evidence>
<dbReference type="InterPro" id="IPR000192">
    <property type="entry name" value="Aminotrans_V_dom"/>
</dbReference>
<dbReference type="Pfam" id="PF00266">
    <property type="entry name" value="Aminotran_5"/>
    <property type="match status" value="1"/>
</dbReference>
<dbReference type="PIRSF" id="PIRSF005572">
    <property type="entry name" value="NifS"/>
    <property type="match status" value="1"/>
</dbReference>
<dbReference type="GO" id="GO:0051536">
    <property type="term" value="F:iron-sulfur cluster binding"/>
    <property type="evidence" value="ECO:0007669"/>
    <property type="project" value="UniProtKB-KW"/>
</dbReference>
<dbReference type="GO" id="GO:0046872">
    <property type="term" value="F:metal ion binding"/>
    <property type="evidence" value="ECO:0007669"/>
    <property type="project" value="UniProtKB-KW"/>
</dbReference>
<keyword evidence="9" id="KW-0411">Iron-sulfur</keyword>
<name>A0A838Y324_9HYPH</name>
<accession>A0A838Y324</accession>
<organism evidence="12 13">
    <name type="scientific">Stappia taiwanensis</name>
    <dbReference type="NCBI Taxonomy" id="992267"/>
    <lineage>
        <taxon>Bacteria</taxon>
        <taxon>Pseudomonadati</taxon>
        <taxon>Pseudomonadota</taxon>
        <taxon>Alphaproteobacteria</taxon>
        <taxon>Hyphomicrobiales</taxon>
        <taxon>Stappiaceae</taxon>
        <taxon>Stappia</taxon>
    </lineage>
</organism>
<comment type="similarity">
    <text evidence="3">Belongs to the class-V pyridoxal-phosphate-dependent aminotransferase family. NifS/IscS subfamily.</text>
</comment>
<reference evidence="12 13" key="1">
    <citation type="submission" date="2020-07" db="EMBL/GenBank/DDBJ databases">
        <authorList>
            <person name="Li M."/>
        </authorList>
    </citation>
    <scope>NUCLEOTIDE SEQUENCE [LARGE SCALE GENOMIC DNA]</scope>
    <source>
        <strain evidence="12 13">DSM 23284</strain>
    </source>
</reference>
<keyword evidence="5" id="KW-0808">Transferase</keyword>
<gene>
    <name evidence="12" type="ORF">H1W37_16645</name>
</gene>
<evidence type="ECO:0000256" key="3">
    <source>
        <dbReference type="ARBA" id="ARBA00006490"/>
    </source>
</evidence>
<keyword evidence="8" id="KW-0408">Iron</keyword>
<comment type="catalytic activity">
    <reaction evidence="10">
        <text>(sulfur carrier)-H + L-cysteine = (sulfur carrier)-SH + L-alanine</text>
        <dbReference type="Rhea" id="RHEA:43892"/>
        <dbReference type="Rhea" id="RHEA-COMP:14737"/>
        <dbReference type="Rhea" id="RHEA-COMP:14739"/>
        <dbReference type="ChEBI" id="CHEBI:29917"/>
        <dbReference type="ChEBI" id="CHEBI:35235"/>
        <dbReference type="ChEBI" id="CHEBI:57972"/>
        <dbReference type="ChEBI" id="CHEBI:64428"/>
        <dbReference type="EC" id="2.8.1.7"/>
    </reaction>
</comment>